<dbReference type="GO" id="GO:0044550">
    <property type="term" value="P:secondary metabolite biosynthetic process"/>
    <property type="evidence" value="ECO:0007669"/>
    <property type="project" value="TreeGrafter"/>
</dbReference>
<name>A0A6G9XML3_NOCBR</name>
<dbReference type="AlphaFoldDB" id="A0A6G9XML3"/>
<feature type="domain" description="Beta-ketoacyl-[acyl-carrier-protein] synthase III C-terminal" evidence="3">
    <location>
        <begin position="256"/>
        <end position="347"/>
    </location>
</feature>
<evidence type="ECO:0000259" key="3">
    <source>
        <dbReference type="Pfam" id="PF08541"/>
    </source>
</evidence>
<evidence type="ECO:0000256" key="2">
    <source>
        <dbReference type="ARBA" id="ARBA00023315"/>
    </source>
</evidence>
<sequence length="363" mass="38233">MWQAPPDERSETRMTGELYIAGCATWLPPTVSTDQAVAAGDCDEKLAAMTGMASVTVAEKESGPEMAANATTAVLDRTGIGPDRIDLILHASLYFQGHHLWSPASYIQRVAVGNTCPAMEIRQVSNGGMAALELAGAYLTASADRDCVLITSGDRMNPPEFDRWRSDPGTVYADGGTALLVSRRSGFAVLRALHTVSDPELEGMHRGGDSYGAPSLTAPPTVDLDAHKREYVGARGRQYSAARVAAGQKAALHGALDAAGVELADIARISLPHMGWRRIKAGFLTQFGIDADRTTWSWSRTIGHLGAGDPVAGLDHLVGTGAVGPGELCLLASVGAGFSWSCAVVEILSRPPWSADAEENSHG</sequence>
<dbReference type="Proteomes" id="UP000501705">
    <property type="component" value="Chromosome"/>
</dbReference>
<dbReference type="PANTHER" id="PTHR34069">
    <property type="entry name" value="3-OXOACYL-[ACYL-CARRIER-PROTEIN] SYNTHASE 3"/>
    <property type="match status" value="1"/>
</dbReference>
<keyword evidence="2" id="KW-0012">Acyltransferase</keyword>
<protein>
    <submittedName>
        <fullName evidence="4">3-oxoacyl-ACP synthase</fullName>
    </submittedName>
</protein>
<dbReference type="GO" id="GO:0016746">
    <property type="term" value="F:acyltransferase activity"/>
    <property type="evidence" value="ECO:0007669"/>
    <property type="project" value="UniProtKB-KW"/>
</dbReference>
<dbReference type="Pfam" id="PF08541">
    <property type="entry name" value="ACP_syn_III_C"/>
    <property type="match status" value="1"/>
</dbReference>
<dbReference type="CDD" id="cd00827">
    <property type="entry name" value="init_cond_enzymes"/>
    <property type="match status" value="1"/>
</dbReference>
<dbReference type="PANTHER" id="PTHR34069:SF2">
    <property type="entry name" value="BETA-KETOACYL-[ACYL-CARRIER-PROTEIN] SYNTHASE III"/>
    <property type="match status" value="1"/>
</dbReference>
<organism evidence="4 5">
    <name type="scientific">Nocardia brasiliensis</name>
    <dbReference type="NCBI Taxonomy" id="37326"/>
    <lineage>
        <taxon>Bacteria</taxon>
        <taxon>Bacillati</taxon>
        <taxon>Actinomycetota</taxon>
        <taxon>Actinomycetes</taxon>
        <taxon>Mycobacteriales</taxon>
        <taxon>Nocardiaceae</taxon>
        <taxon>Nocardia</taxon>
    </lineage>
</organism>
<dbReference type="EMBL" id="CP046171">
    <property type="protein sequence ID" value="QIS02138.1"/>
    <property type="molecule type" value="Genomic_DNA"/>
</dbReference>
<dbReference type="InterPro" id="IPR013747">
    <property type="entry name" value="ACP_syn_III_C"/>
</dbReference>
<evidence type="ECO:0000313" key="5">
    <source>
        <dbReference type="Proteomes" id="UP000501705"/>
    </source>
</evidence>
<dbReference type="SUPFAM" id="SSF53901">
    <property type="entry name" value="Thiolase-like"/>
    <property type="match status" value="1"/>
</dbReference>
<evidence type="ECO:0000313" key="4">
    <source>
        <dbReference type="EMBL" id="QIS02138.1"/>
    </source>
</evidence>
<proteinExistence type="predicted"/>
<dbReference type="Gene3D" id="3.40.47.10">
    <property type="match status" value="2"/>
</dbReference>
<keyword evidence="1" id="KW-0808">Transferase</keyword>
<dbReference type="InterPro" id="IPR016039">
    <property type="entry name" value="Thiolase-like"/>
</dbReference>
<reference evidence="4 5" key="1">
    <citation type="journal article" date="2019" name="ACS Chem. Biol.">
        <title>Identification and Mobilization of a Cryptic Antibiotic Biosynthesis Gene Locus from a Human-Pathogenic Nocardia Isolate.</title>
        <authorList>
            <person name="Herisse M."/>
            <person name="Ishida K."/>
            <person name="Porter J.L."/>
            <person name="Howden B."/>
            <person name="Hertweck C."/>
            <person name="Stinear T.P."/>
            <person name="Pidot S.J."/>
        </authorList>
    </citation>
    <scope>NUCLEOTIDE SEQUENCE [LARGE SCALE GENOMIC DNA]</scope>
    <source>
        <strain evidence="4 5">AUSMDU00024985</strain>
    </source>
</reference>
<evidence type="ECO:0000256" key="1">
    <source>
        <dbReference type="ARBA" id="ARBA00022679"/>
    </source>
</evidence>
<accession>A0A6G9XML3</accession>
<gene>
    <name evidence="4" type="ORF">F5X71_07240</name>
</gene>